<feature type="region of interest" description="Disordered" evidence="1">
    <location>
        <begin position="376"/>
        <end position="402"/>
    </location>
</feature>
<evidence type="ECO:0000256" key="1">
    <source>
        <dbReference type="SAM" id="MobiDB-lite"/>
    </source>
</evidence>
<feature type="compositionally biased region" description="Low complexity" evidence="1">
    <location>
        <begin position="218"/>
        <end position="231"/>
    </location>
</feature>
<feature type="region of interest" description="Disordered" evidence="1">
    <location>
        <begin position="111"/>
        <end position="158"/>
    </location>
</feature>
<evidence type="ECO:0000313" key="4">
    <source>
        <dbReference type="Proteomes" id="UP000803884"/>
    </source>
</evidence>
<feature type="region of interest" description="Disordered" evidence="1">
    <location>
        <begin position="1"/>
        <end position="71"/>
    </location>
</feature>
<dbReference type="AlphaFoldDB" id="A0AB34KGN6"/>
<protein>
    <submittedName>
        <fullName evidence="3">Uncharacterized protein</fullName>
    </submittedName>
</protein>
<feature type="region of interest" description="Disordered" evidence="1">
    <location>
        <begin position="690"/>
        <end position="720"/>
    </location>
</feature>
<sequence length="1078" mass="119496">MATPATPLLADLESNLTSRAQSSPRFPTPLYRPPTPDPRHTPTPHLSQTFHPSTSTTQSDNHRRRLRKKPTAIYVGDECQRRAAIEADTLSAPQYPSHTSLSCILPLPPSTPSPRFATSPSLSSGSTLQSSPALTPKTEHFPGSCSEPPPAATKPDAIGVLTGQGTYGLRRAKRLPHRSQDLWEVHAVVHICQGSAERKGGQRSRSEECHAQTRAANPTPITTQPPTISTPNEQQIAAPSTKLARKHATNRDRRLKGFHGIHSESASREGGLLRAQEEETSTYSLSKYHFPAPPGDYRVGLSGDLQHPKTIHYRGASFELVNPHASLLLSASHFEPSEEQDRLIDDYLESPDTMPRALYTDPATARRNIMGLEGPGDPTEAVPASNEISTTSLVPSRPPSDPFDLRVSDVPTQAATLAHPSTTEDNTIGGIVDHYNYTREIPYEHEDTLRALESGAVSTHSPCVFNNQSPRGVQEHMSEDLSGKSSELPTSDRTYGDTNQLLQIPKQCDFPGLSPQRLQMMDEGAFMRPSPVRTTTEMTLDSTVRSASASMHSANSPLGSTASDTTERPRGDRPDNTLPRDVAFNFFPIDGADDDADWETTRTEDEQSFRDRIARASQDSYANTSTYDERYRLSAMSDAPVRGQVVYMDCMSVGRDTERTPPRRADDVERATNALHRIYQEKVLEQNIIPDPAAGHQTSKGKGKQREDRGIPWTTGARRDSAIQASRNNDIELEEIRKNNPQAVRQAADQLFAQTVAADIPMPSTPTAPYTPLGRLRGVLSRTFSRAEIITPPSIVDPYYIPPYHSEQDDLRYILAVTPSNATVDQPSNRLEFSESMQTFRTVRETPFPSANNSRTGLDYGERPLPPPKPAAVHTPDNRRPYRPPTPLDPSSRLRIRSPARHNRRPAISSQTSLRALITSGSPTSNIQGLTDPEMQEASRRWDLRPRHYGPCEQRYTGRNATGPFPHAITARPARPNPSGRMLLSPDEVTNEYTLRLQERLSERYLILMMIFPPLCFAYHVGKFDYLIERKTKGYVKTMSEAKKAEALSYGVLASFLYAIIIVCIVIGIWSGRTQHTK</sequence>
<accession>A0AB34KGN6</accession>
<keyword evidence="2" id="KW-0812">Transmembrane</keyword>
<evidence type="ECO:0000313" key="3">
    <source>
        <dbReference type="EMBL" id="KAL1582926.1"/>
    </source>
</evidence>
<organism evidence="3 4">
    <name type="scientific">Cladosporium halotolerans</name>
    <dbReference type="NCBI Taxonomy" id="1052096"/>
    <lineage>
        <taxon>Eukaryota</taxon>
        <taxon>Fungi</taxon>
        <taxon>Dikarya</taxon>
        <taxon>Ascomycota</taxon>
        <taxon>Pezizomycotina</taxon>
        <taxon>Dothideomycetes</taxon>
        <taxon>Dothideomycetidae</taxon>
        <taxon>Cladosporiales</taxon>
        <taxon>Cladosporiaceae</taxon>
        <taxon>Cladosporium</taxon>
    </lineage>
</organism>
<feature type="region of interest" description="Disordered" evidence="1">
    <location>
        <begin position="537"/>
        <end position="582"/>
    </location>
</feature>
<feature type="compositionally biased region" description="Polar residues" evidence="1">
    <location>
        <begin position="460"/>
        <end position="471"/>
    </location>
</feature>
<feature type="compositionally biased region" description="Polar residues" evidence="1">
    <location>
        <begin position="46"/>
        <end position="59"/>
    </location>
</feature>
<feature type="compositionally biased region" description="Polar residues" evidence="1">
    <location>
        <begin position="14"/>
        <end position="23"/>
    </location>
</feature>
<dbReference type="EMBL" id="JAAQHG020000042">
    <property type="protein sequence ID" value="KAL1582926.1"/>
    <property type="molecule type" value="Genomic_DNA"/>
</dbReference>
<feature type="transmembrane region" description="Helical" evidence="2">
    <location>
        <begin position="1005"/>
        <end position="1026"/>
    </location>
</feature>
<feature type="region of interest" description="Disordered" evidence="1">
    <location>
        <begin position="957"/>
        <end position="980"/>
    </location>
</feature>
<comment type="caution">
    <text evidence="3">The sequence shown here is derived from an EMBL/GenBank/DDBJ whole genome shotgun (WGS) entry which is preliminary data.</text>
</comment>
<proteinExistence type="predicted"/>
<feature type="compositionally biased region" description="Polar residues" evidence="1">
    <location>
        <begin position="483"/>
        <end position="496"/>
    </location>
</feature>
<keyword evidence="4" id="KW-1185">Reference proteome</keyword>
<feature type="compositionally biased region" description="Low complexity" evidence="1">
    <location>
        <begin position="118"/>
        <end position="132"/>
    </location>
</feature>
<feature type="region of interest" description="Disordered" evidence="1">
    <location>
        <begin position="460"/>
        <end position="496"/>
    </location>
</feature>
<dbReference type="Proteomes" id="UP000803884">
    <property type="component" value="Unassembled WGS sequence"/>
</dbReference>
<feature type="compositionally biased region" description="Polar residues" evidence="1">
    <location>
        <begin position="537"/>
        <end position="564"/>
    </location>
</feature>
<reference evidence="3 4" key="1">
    <citation type="journal article" date="2020" name="Microbiol. Resour. Announc.">
        <title>Draft Genome Sequence of a Cladosporium Species Isolated from the Mesophotic Ascidian Didemnum maculosum.</title>
        <authorList>
            <person name="Gioti A."/>
            <person name="Siaperas R."/>
            <person name="Nikolaivits E."/>
            <person name="Le Goff G."/>
            <person name="Ouazzani J."/>
            <person name="Kotoulas G."/>
            <person name="Topakas E."/>
        </authorList>
    </citation>
    <scope>NUCLEOTIDE SEQUENCE [LARGE SCALE GENOMIC DNA]</scope>
    <source>
        <strain evidence="3 4">TM138-S3</strain>
    </source>
</reference>
<feature type="compositionally biased region" description="Basic and acidic residues" evidence="1">
    <location>
        <begin position="473"/>
        <end position="482"/>
    </location>
</feature>
<keyword evidence="2" id="KW-0472">Membrane</keyword>
<feature type="transmembrane region" description="Helical" evidence="2">
    <location>
        <begin position="1047"/>
        <end position="1070"/>
    </location>
</feature>
<dbReference type="GeneID" id="96009847"/>
<keyword evidence="2" id="KW-1133">Transmembrane helix</keyword>
<name>A0AB34KGN6_9PEZI</name>
<gene>
    <name evidence="3" type="ORF">WHR41_08405</name>
</gene>
<feature type="compositionally biased region" description="Basic and acidic residues" evidence="1">
    <location>
        <begin position="565"/>
        <end position="575"/>
    </location>
</feature>
<feature type="compositionally biased region" description="Basic residues" evidence="1">
    <location>
        <begin position="894"/>
        <end position="905"/>
    </location>
</feature>
<feature type="compositionally biased region" description="Pro residues" evidence="1">
    <location>
        <begin position="26"/>
        <end position="36"/>
    </location>
</feature>
<feature type="region of interest" description="Disordered" evidence="1">
    <location>
        <begin position="196"/>
        <end position="249"/>
    </location>
</feature>
<feature type="compositionally biased region" description="Basic and acidic residues" evidence="1">
    <location>
        <begin position="196"/>
        <end position="211"/>
    </location>
</feature>
<feature type="region of interest" description="Disordered" evidence="1">
    <location>
        <begin position="840"/>
        <end position="909"/>
    </location>
</feature>
<dbReference type="RefSeq" id="XP_069226033.1">
    <property type="nucleotide sequence ID" value="XM_069377009.1"/>
</dbReference>
<evidence type="ECO:0000256" key="2">
    <source>
        <dbReference type="SAM" id="Phobius"/>
    </source>
</evidence>